<feature type="transmembrane region" description="Helical" evidence="1">
    <location>
        <begin position="6"/>
        <end position="24"/>
    </location>
</feature>
<keyword evidence="4" id="KW-1185">Reference proteome</keyword>
<dbReference type="InterPro" id="IPR001054">
    <property type="entry name" value="A/G_cyclase"/>
</dbReference>
<dbReference type="GO" id="GO:0004016">
    <property type="term" value="F:adenylate cyclase activity"/>
    <property type="evidence" value="ECO:0007669"/>
    <property type="project" value="UniProtKB-ARBA"/>
</dbReference>
<keyword evidence="1" id="KW-0812">Transmembrane</keyword>
<keyword evidence="1" id="KW-0472">Membrane</keyword>
<evidence type="ECO:0000256" key="1">
    <source>
        <dbReference type="SAM" id="Phobius"/>
    </source>
</evidence>
<dbReference type="PANTHER" id="PTHR43081">
    <property type="entry name" value="ADENYLATE CYCLASE, TERMINAL-DIFFERENTIATION SPECIFIC-RELATED"/>
    <property type="match status" value="1"/>
</dbReference>
<feature type="transmembrane region" description="Helical" evidence="1">
    <location>
        <begin position="271"/>
        <end position="292"/>
    </location>
</feature>
<dbReference type="Proteomes" id="UP000192418">
    <property type="component" value="Unassembled WGS sequence"/>
</dbReference>
<evidence type="ECO:0000259" key="2">
    <source>
        <dbReference type="PROSITE" id="PS50125"/>
    </source>
</evidence>
<dbReference type="SUPFAM" id="SSF55781">
    <property type="entry name" value="GAF domain-like"/>
    <property type="match status" value="1"/>
</dbReference>
<sequence length="752" mass="84145">MNNPYIVNVIFPFIMAMLAVFVYIHNPGRLQNRVFLIIGVCAALFILSIFVGYFFEDTPEVTTLLNRLAVMFTLFQVAIHLYFSMIFPMVLIRRLLVALVVICGPVLLLALPVVFTDLFVKNMVIRTLGDHRVMVRDIGILYTPLYAPLVVSYILFACAVFVRQYRVATGGIARKQVLYTALAMAGGGVVATVSCIVLPLMGITRYYQVGPLFMAPLYVTTMAINIVSLRAMDIDQLMAKFALWATSLVVVTALIGVAMTDILTHPHRYNLAGATLLLLVCFMGGLIYMLLIQPRISRRLQRKSYRYAAIVDQFHGNILQLKTLGQLAQLIRRTLDDVLQPENISIFLRQSGNIRFSLALGHKYGGPEIIDVKKDQLGKIPGFDMVIEKEQVAQKKEYEPHRKTGMHYFKKFHCIITIPIIYEEKIIGVINLGPRCRGFYNRAEITFLEKMMTGINVAFSNAMLLDHIERTNKALTRFVPRKGLEIMGHDNIIDVKLGDCVQREMTIVFCDVKGFTALSEQMTPRENFQFLNTLLKCISPVVREHHGFIDKYMGDGIMALFPGGPRDGVDAAIGVLRVLDHYNRRGGMSGGFPVQVGVGVHTGMLMLGTIGEEQRMESTVISDAVNLSQRIEQMTRLFGVSLIVSEAVAAHVGKDEKSNIRHLGHVKLKGKRAPVSLYERFDADPEPIRKLKQRTRTLFEKGVALYSGNDRAPALGCFHGVLATGLDDAACHAYIKGHERLAVKKCGDRNDK</sequence>
<feature type="transmembrane region" description="Helical" evidence="1">
    <location>
        <begin position="206"/>
        <end position="229"/>
    </location>
</feature>
<accession>A0A1W1Z920</accession>
<feature type="domain" description="Guanylate cyclase" evidence="2">
    <location>
        <begin position="506"/>
        <end position="632"/>
    </location>
</feature>
<feature type="transmembrane region" description="Helical" evidence="1">
    <location>
        <begin position="140"/>
        <end position="165"/>
    </location>
</feature>
<dbReference type="InterPro" id="IPR029016">
    <property type="entry name" value="GAF-like_dom_sf"/>
</dbReference>
<dbReference type="OrthoDB" id="9806735at2"/>
<feature type="transmembrane region" description="Helical" evidence="1">
    <location>
        <begin position="177"/>
        <end position="200"/>
    </location>
</feature>
<reference evidence="3 4" key="1">
    <citation type="submission" date="2017-04" db="EMBL/GenBank/DDBJ databases">
        <authorList>
            <person name="Afonso C.L."/>
            <person name="Miller P.J."/>
            <person name="Scott M.A."/>
            <person name="Spackman E."/>
            <person name="Goraichik I."/>
            <person name="Dimitrov K.M."/>
            <person name="Suarez D.L."/>
            <person name="Swayne D.E."/>
        </authorList>
    </citation>
    <scope>NUCLEOTIDE SEQUENCE [LARGE SCALE GENOMIC DNA]</scope>
    <source>
        <strain evidence="3 4">DSM 3385</strain>
    </source>
</reference>
<dbReference type="RefSeq" id="WP_084066825.1">
    <property type="nucleotide sequence ID" value="NZ_FWXY01000002.1"/>
</dbReference>
<dbReference type="Gene3D" id="3.30.70.1230">
    <property type="entry name" value="Nucleotide cyclase"/>
    <property type="match status" value="1"/>
</dbReference>
<dbReference type="STRING" id="1121400.SAMN02746065_102156"/>
<dbReference type="CDD" id="cd07302">
    <property type="entry name" value="CHD"/>
    <property type="match status" value="1"/>
</dbReference>
<dbReference type="SMART" id="SM00044">
    <property type="entry name" value="CYCc"/>
    <property type="match status" value="1"/>
</dbReference>
<proteinExistence type="predicted"/>
<dbReference type="PROSITE" id="PS50125">
    <property type="entry name" value="GUANYLATE_CYCLASE_2"/>
    <property type="match status" value="1"/>
</dbReference>
<name>A0A1W1Z920_9BACT</name>
<dbReference type="GO" id="GO:0035556">
    <property type="term" value="P:intracellular signal transduction"/>
    <property type="evidence" value="ECO:0007669"/>
    <property type="project" value="InterPro"/>
</dbReference>
<feature type="transmembrane region" description="Helical" evidence="1">
    <location>
        <begin position="36"/>
        <end position="55"/>
    </location>
</feature>
<dbReference type="InterPro" id="IPR050697">
    <property type="entry name" value="Adenylyl/Guanylyl_Cyclase_3/4"/>
</dbReference>
<feature type="transmembrane region" description="Helical" evidence="1">
    <location>
        <begin position="95"/>
        <end position="120"/>
    </location>
</feature>
<feature type="transmembrane region" description="Helical" evidence="1">
    <location>
        <begin position="61"/>
        <end position="83"/>
    </location>
</feature>
<keyword evidence="1" id="KW-1133">Transmembrane helix</keyword>
<dbReference type="SUPFAM" id="SSF55073">
    <property type="entry name" value="Nucleotide cyclase"/>
    <property type="match status" value="1"/>
</dbReference>
<dbReference type="PANTHER" id="PTHR43081:SF1">
    <property type="entry name" value="ADENYLATE CYCLASE, TERMINAL-DIFFERENTIATION SPECIFIC"/>
    <property type="match status" value="1"/>
</dbReference>
<dbReference type="Gene3D" id="3.30.450.40">
    <property type="match status" value="1"/>
</dbReference>
<organism evidence="3 4">
    <name type="scientific">Desulfocicer vacuolatum DSM 3385</name>
    <dbReference type="NCBI Taxonomy" id="1121400"/>
    <lineage>
        <taxon>Bacteria</taxon>
        <taxon>Pseudomonadati</taxon>
        <taxon>Thermodesulfobacteriota</taxon>
        <taxon>Desulfobacteria</taxon>
        <taxon>Desulfobacterales</taxon>
        <taxon>Desulfobacteraceae</taxon>
        <taxon>Desulfocicer</taxon>
    </lineage>
</organism>
<evidence type="ECO:0000313" key="3">
    <source>
        <dbReference type="EMBL" id="SMC44691.1"/>
    </source>
</evidence>
<evidence type="ECO:0000313" key="4">
    <source>
        <dbReference type="Proteomes" id="UP000192418"/>
    </source>
</evidence>
<dbReference type="AlphaFoldDB" id="A0A1W1Z920"/>
<protein>
    <submittedName>
        <fullName evidence="3">Adenylate cyclase, class 3</fullName>
    </submittedName>
</protein>
<gene>
    <name evidence="3" type="ORF">SAMN02746065_102156</name>
</gene>
<dbReference type="EMBL" id="FWXY01000002">
    <property type="protein sequence ID" value="SMC44691.1"/>
    <property type="molecule type" value="Genomic_DNA"/>
</dbReference>
<dbReference type="Pfam" id="PF00211">
    <property type="entry name" value="Guanylate_cyc"/>
    <property type="match status" value="1"/>
</dbReference>
<dbReference type="GO" id="GO:0006171">
    <property type="term" value="P:cAMP biosynthetic process"/>
    <property type="evidence" value="ECO:0007669"/>
    <property type="project" value="TreeGrafter"/>
</dbReference>
<dbReference type="InterPro" id="IPR029787">
    <property type="entry name" value="Nucleotide_cyclase"/>
</dbReference>
<feature type="transmembrane region" description="Helical" evidence="1">
    <location>
        <begin position="241"/>
        <end position="259"/>
    </location>
</feature>